<reference evidence="2 3" key="1">
    <citation type="submission" date="2019-04" db="EMBL/GenBank/DDBJ databases">
        <authorList>
            <person name="Jiang L."/>
        </authorList>
    </citation>
    <scope>NUCLEOTIDE SEQUENCE [LARGE SCALE GENOMIC DNA]</scope>
    <source>
        <strain evidence="2 3">YIM 131861</strain>
    </source>
</reference>
<dbReference type="PANTHER" id="PTHR47756">
    <property type="entry name" value="BLL6612 PROTEIN-RELATED"/>
    <property type="match status" value="1"/>
</dbReference>
<evidence type="ECO:0000313" key="2">
    <source>
        <dbReference type="EMBL" id="THG34059.1"/>
    </source>
</evidence>
<dbReference type="Proteomes" id="UP000307380">
    <property type="component" value="Unassembled WGS sequence"/>
</dbReference>
<dbReference type="EMBL" id="SSSN01000007">
    <property type="protein sequence ID" value="THG34059.1"/>
    <property type="molecule type" value="Genomic_DNA"/>
</dbReference>
<dbReference type="InterPro" id="IPR046531">
    <property type="entry name" value="DUF6596"/>
</dbReference>
<dbReference type="InterPro" id="IPR013325">
    <property type="entry name" value="RNA_pol_sigma_r2"/>
</dbReference>
<comment type="caution">
    <text evidence="2">The sequence shown here is derived from an EMBL/GenBank/DDBJ whole genome shotgun (WGS) entry which is preliminary data.</text>
</comment>
<evidence type="ECO:0000259" key="1">
    <source>
        <dbReference type="Pfam" id="PF20239"/>
    </source>
</evidence>
<dbReference type="Gene3D" id="1.10.1740.10">
    <property type="match status" value="1"/>
</dbReference>
<dbReference type="SUPFAM" id="SSF88659">
    <property type="entry name" value="Sigma3 and sigma4 domains of RNA polymerase sigma factors"/>
    <property type="match status" value="1"/>
</dbReference>
<sequence length="407" mass="43024">MTDAASVSAAAASVVRRSAARLIALLAAPTRDIPLAEDVLADAVERALLRWPVDGVPDNPEAWLLTVARNRQRDLLGGAARTRSAPLDEESVMHTIDDALEGIDAIPDKRLELLYVCAHPAIDPGIRTPLMLQTVLGVDAAVIARAFAVPESAMAQRLVRAKRRIKLAGIPFVVPTKRDLAGRTSAVLEAVYGAYALDSTESGELAFEALHLAMTTATLLPDDAEAAGLAALIALSLARVDARVVSGEYVPLDGQDTALWSRPLIETGERMLTHAFALGRPGRFQLEAAIQSAHDSRIDGGVVDVRALVDLHAALVAVQPTLGSRVAHAAAVGRADGASAGLDVLEAMAPAAERFQPYWATKAHLLEAIGAPESSAAYARAIELCDDPPARRHLERRRAALETAGPD</sequence>
<name>A0A4S4FTH0_9MICO</name>
<dbReference type="GO" id="GO:0003700">
    <property type="term" value="F:DNA-binding transcription factor activity"/>
    <property type="evidence" value="ECO:0007669"/>
    <property type="project" value="InterPro"/>
</dbReference>
<protein>
    <submittedName>
        <fullName evidence="2">RNA polymerase subunit sigma-70</fullName>
    </submittedName>
</protein>
<dbReference type="Pfam" id="PF20239">
    <property type="entry name" value="DUF6596"/>
    <property type="match status" value="1"/>
</dbReference>
<dbReference type="AlphaFoldDB" id="A0A4S4FTH0"/>
<feature type="domain" description="DUF6596" evidence="1">
    <location>
        <begin position="183"/>
        <end position="275"/>
    </location>
</feature>
<accession>A0A4S4FTH0</accession>
<dbReference type="PANTHER" id="PTHR47756:SF2">
    <property type="entry name" value="BLL6612 PROTEIN"/>
    <property type="match status" value="1"/>
</dbReference>
<proteinExistence type="predicted"/>
<dbReference type="InterPro" id="IPR013324">
    <property type="entry name" value="RNA_pol_sigma_r3/r4-like"/>
</dbReference>
<gene>
    <name evidence="2" type="ORF">E6C70_10350</name>
</gene>
<dbReference type="SUPFAM" id="SSF88946">
    <property type="entry name" value="Sigma2 domain of RNA polymerase sigma factors"/>
    <property type="match status" value="1"/>
</dbReference>
<evidence type="ECO:0000313" key="3">
    <source>
        <dbReference type="Proteomes" id="UP000307380"/>
    </source>
</evidence>
<dbReference type="OrthoDB" id="9780299at2"/>
<organism evidence="2 3">
    <name type="scientific">Orlajensenia flava</name>
    <dbReference type="NCBI Taxonomy" id="2565934"/>
    <lineage>
        <taxon>Bacteria</taxon>
        <taxon>Bacillati</taxon>
        <taxon>Actinomycetota</taxon>
        <taxon>Actinomycetes</taxon>
        <taxon>Micrococcales</taxon>
        <taxon>Microbacteriaceae</taxon>
        <taxon>Orlajensenia</taxon>
    </lineage>
</organism>
<dbReference type="GO" id="GO:0006352">
    <property type="term" value="P:DNA-templated transcription initiation"/>
    <property type="evidence" value="ECO:0007669"/>
    <property type="project" value="InterPro"/>
</dbReference>
<keyword evidence="3" id="KW-1185">Reference proteome</keyword>